<name>A0ACC1R4K9_9HYPO</name>
<reference evidence="1" key="1">
    <citation type="submission" date="2022-07" db="EMBL/GenBank/DDBJ databases">
        <title>Genome Sequence of Lecanicillium saksenae.</title>
        <authorList>
            <person name="Buettner E."/>
        </authorList>
    </citation>
    <scope>NUCLEOTIDE SEQUENCE</scope>
    <source>
        <strain evidence="1">VT-O1</strain>
    </source>
</reference>
<sequence length="717" mass="77643">MLGIVAEAWTDKTPRSTKGEPGTRTLQQRVLALQQDTPPADREPTLNRHATYSAKRSVAYSTFRSGSTALAPANRPAPTTLALTNRQAALAITMSSPIIDTVKALSLNSSTNSSKGPGSPGFTIGNICCVGAGYVGGPTAAVLAFQNPHIKVTVVDRDETRIRRWNSRHPPIYEPGLQDIVRIARDGGRETFFSNEATSDADTFNSDFGEVRLPPRQGNLFFTTNVAASIAEADIVLISVNTPTKERGIGAGSATDMTAFEAVTAVVAQNAREGAIIVEKSTVPCRTAQLVAETIAMHRPGAHFEILSNPEFLAAGTAVNDLLYPDRILIGSAPTVTGKLAAEALVNVYAAWVPRERILTTNVWSSELAKLVANSMLAQRISSINSISAVCEQTGADVDEVARAVGVDPRIGNKFLVAGIGFGGSCFKKDVLNLVYLADTMGLPEVGEYWRQVVKMNDYARDRFTNRVIRCLNNTLVGKKVCILGYAFKKNTSDTREAPALEMIKTLLEERPREVAVFDPCCNPLVIKNEIRTLLGPVAEGNNITVYGNAYDACDDATAVVIATEFDEFRNQPVAKPVAPSIKTTPKLVNGKPNPKADPRPFASPAVTENDILALHKHLAQRENGQGPDPLSRFNTEPSCDSACPDCQQEQESQLTGHALGMGSAEEYKTKERLNWERIADSMAIPRWVFDGRGVIDSREMVKLGVRVESVGRQHRF</sequence>
<gene>
    <name evidence="1" type="ORF">NLG97_g1810</name>
</gene>
<dbReference type="EMBL" id="JANAKD010000104">
    <property type="protein sequence ID" value="KAJ3497549.1"/>
    <property type="molecule type" value="Genomic_DNA"/>
</dbReference>
<proteinExistence type="predicted"/>
<comment type="caution">
    <text evidence="1">The sequence shown here is derived from an EMBL/GenBank/DDBJ whole genome shotgun (WGS) entry which is preliminary data.</text>
</comment>
<organism evidence="1 2">
    <name type="scientific">Lecanicillium saksenae</name>
    <dbReference type="NCBI Taxonomy" id="468837"/>
    <lineage>
        <taxon>Eukaryota</taxon>
        <taxon>Fungi</taxon>
        <taxon>Dikarya</taxon>
        <taxon>Ascomycota</taxon>
        <taxon>Pezizomycotina</taxon>
        <taxon>Sordariomycetes</taxon>
        <taxon>Hypocreomycetidae</taxon>
        <taxon>Hypocreales</taxon>
        <taxon>Cordycipitaceae</taxon>
        <taxon>Lecanicillium</taxon>
    </lineage>
</organism>
<keyword evidence="2" id="KW-1185">Reference proteome</keyword>
<accession>A0ACC1R4K9</accession>
<dbReference type="Proteomes" id="UP001148737">
    <property type="component" value="Unassembled WGS sequence"/>
</dbReference>
<evidence type="ECO:0000313" key="1">
    <source>
        <dbReference type="EMBL" id="KAJ3497549.1"/>
    </source>
</evidence>
<protein>
    <submittedName>
        <fullName evidence="1">Uncharacterized protein</fullName>
    </submittedName>
</protein>
<evidence type="ECO:0000313" key="2">
    <source>
        <dbReference type="Proteomes" id="UP001148737"/>
    </source>
</evidence>